<dbReference type="GO" id="GO:0006825">
    <property type="term" value="P:copper ion transport"/>
    <property type="evidence" value="ECO:0007669"/>
    <property type="project" value="InterPro"/>
</dbReference>
<evidence type="ECO:0000256" key="4">
    <source>
        <dbReference type="ARBA" id="ARBA00023008"/>
    </source>
</evidence>
<reference evidence="9 10" key="1">
    <citation type="journal article" date="2014" name="Int. J. Syst. Evol. Microbiol.">
        <title>Brachybacterium ginsengisoli sp. nov., isolated from soil of a ginseng field.</title>
        <authorList>
            <person name="Hoang V.A."/>
            <person name="Kim Y.J."/>
            <person name="Nguyen N.L."/>
            <person name="Yang D.C."/>
        </authorList>
    </citation>
    <scope>NUCLEOTIDE SEQUENCE [LARGE SCALE GENOMIC DNA]</scope>
    <source>
        <strain evidence="9 10">DCY80</strain>
    </source>
</reference>
<dbReference type="AlphaFoldDB" id="A0A291H209"/>
<dbReference type="EMBL" id="CP023564">
    <property type="protein sequence ID" value="ATG56475.1"/>
    <property type="molecule type" value="Genomic_DNA"/>
</dbReference>
<dbReference type="InterPro" id="IPR014755">
    <property type="entry name" value="Cu-Rt/internalin_Ig-like"/>
</dbReference>
<keyword evidence="4" id="KW-0186">Copper</keyword>
<evidence type="ECO:0000313" key="9">
    <source>
        <dbReference type="EMBL" id="ATG56475.1"/>
    </source>
</evidence>
<keyword evidence="10" id="KW-1185">Reference proteome</keyword>
<keyword evidence="6" id="KW-0812">Transmembrane</keyword>
<evidence type="ECO:0000256" key="1">
    <source>
        <dbReference type="ARBA" id="ARBA00004196"/>
    </source>
</evidence>
<evidence type="ECO:0000256" key="7">
    <source>
        <dbReference type="SAM" id="SignalP"/>
    </source>
</evidence>
<proteinExistence type="predicted"/>
<evidence type="ECO:0000256" key="3">
    <source>
        <dbReference type="ARBA" id="ARBA00022729"/>
    </source>
</evidence>
<feature type="domain" description="CopC" evidence="8">
    <location>
        <begin position="42"/>
        <end position="132"/>
    </location>
</feature>
<dbReference type="RefSeq" id="WP_096800934.1">
    <property type="nucleotide sequence ID" value="NZ_CP023564.1"/>
</dbReference>
<dbReference type="InterPro" id="IPR014756">
    <property type="entry name" value="Ig_E-set"/>
</dbReference>
<keyword evidence="3 7" id="KW-0732">Signal</keyword>
<keyword evidence="6" id="KW-0472">Membrane</keyword>
<dbReference type="Proteomes" id="UP000217889">
    <property type="component" value="Chromosome"/>
</dbReference>
<feature type="chain" id="PRO_5013104134" evidence="7">
    <location>
        <begin position="42"/>
        <end position="217"/>
    </location>
</feature>
<dbReference type="InterPro" id="IPR032694">
    <property type="entry name" value="CopC/D"/>
</dbReference>
<dbReference type="GO" id="GO:0005886">
    <property type="term" value="C:plasma membrane"/>
    <property type="evidence" value="ECO:0007669"/>
    <property type="project" value="TreeGrafter"/>
</dbReference>
<dbReference type="GO" id="GO:0046688">
    <property type="term" value="P:response to copper ion"/>
    <property type="evidence" value="ECO:0007669"/>
    <property type="project" value="InterPro"/>
</dbReference>
<feature type="compositionally biased region" description="Low complexity" evidence="5">
    <location>
        <begin position="171"/>
        <end position="183"/>
    </location>
</feature>
<comment type="subcellular location">
    <subcellularLocation>
        <location evidence="1">Cell envelope</location>
    </subcellularLocation>
</comment>
<dbReference type="GO" id="GO:0030313">
    <property type="term" value="C:cell envelope"/>
    <property type="evidence" value="ECO:0007669"/>
    <property type="project" value="UniProtKB-SubCell"/>
</dbReference>
<dbReference type="InterPro" id="IPR007348">
    <property type="entry name" value="CopC_dom"/>
</dbReference>
<dbReference type="PANTHER" id="PTHR34820">
    <property type="entry name" value="INNER MEMBRANE PROTEIN YEBZ"/>
    <property type="match status" value="1"/>
</dbReference>
<name>A0A291H209_9MICO</name>
<protein>
    <submittedName>
        <fullName evidence="9">Copper resistance protein CopC</fullName>
    </submittedName>
</protein>
<gene>
    <name evidence="9" type="ORF">CFK41_04255</name>
</gene>
<dbReference type="GO" id="GO:0005507">
    <property type="term" value="F:copper ion binding"/>
    <property type="evidence" value="ECO:0007669"/>
    <property type="project" value="InterPro"/>
</dbReference>
<sequence>MTPLSRSAALRPDATRPLTLLALCSALLLAVLIALPAPAQAHDTLLESDPADGAALETSPEAITLTYSSDILDVSPLVRISDESGKQLAEITPTVDGPVATATLAEPLPAGTYTVQWRVVSSDGHPIEGTFTTTIEQDTEAAAEPSDAGGSEDPAQGESADAEAPQDAEATEATSAPAAEPAAEADGGLSMPVLLGILAVVVVGAAVVVVVIVRRRD</sequence>
<dbReference type="SUPFAM" id="SSF81296">
    <property type="entry name" value="E set domains"/>
    <property type="match status" value="1"/>
</dbReference>
<evidence type="ECO:0000256" key="2">
    <source>
        <dbReference type="ARBA" id="ARBA00022723"/>
    </source>
</evidence>
<dbReference type="PANTHER" id="PTHR34820:SF4">
    <property type="entry name" value="INNER MEMBRANE PROTEIN YEBZ"/>
    <property type="match status" value="1"/>
</dbReference>
<dbReference type="KEGG" id="bgg:CFK41_04255"/>
<accession>A0A291H209</accession>
<evidence type="ECO:0000313" key="10">
    <source>
        <dbReference type="Proteomes" id="UP000217889"/>
    </source>
</evidence>
<dbReference type="OrthoDB" id="5242236at2"/>
<dbReference type="Gene3D" id="2.60.40.1220">
    <property type="match status" value="1"/>
</dbReference>
<keyword evidence="2" id="KW-0479">Metal-binding</keyword>
<evidence type="ECO:0000256" key="6">
    <source>
        <dbReference type="SAM" id="Phobius"/>
    </source>
</evidence>
<keyword evidence="6" id="KW-1133">Transmembrane helix</keyword>
<evidence type="ECO:0000256" key="5">
    <source>
        <dbReference type="SAM" id="MobiDB-lite"/>
    </source>
</evidence>
<dbReference type="Pfam" id="PF04234">
    <property type="entry name" value="CopC"/>
    <property type="match status" value="1"/>
</dbReference>
<evidence type="ECO:0000259" key="8">
    <source>
        <dbReference type="Pfam" id="PF04234"/>
    </source>
</evidence>
<organism evidence="9 10">
    <name type="scientific">Brachybacterium ginsengisoli</name>
    <dbReference type="NCBI Taxonomy" id="1331682"/>
    <lineage>
        <taxon>Bacteria</taxon>
        <taxon>Bacillati</taxon>
        <taxon>Actinomycetota</taxon>
        <taxon>Actinomycetes</taxon>
        <taxon>Micrococcales</taxon>
        <taxon>Dermabacteraceae</taxon>
        <taxon>Brachybacterium</taxon>
    </lineage>
</organism>
<feature type="transmembrane region" description="Helical" evidence="6">
    <location>
        <begin position="193"/>
        <end position="213"/>
    </location>
</feature>
<dbReference type="GO" id="GO:0042597">
    <property type="term" value="C:periplasmic space"/>
    <property type="evidence" value="ECO:0007669"/>
    <property type="project" value="InterPro"/>
</dbReference>
<feature type="signal peptide" evidence="7">
    <location>
        <begin position="1"/>
        <end position="41"/>
    </location>
</feature>
<feature type="compositionally biased region" description="Acidic residues" evidence="5">
    <location>
        <begin position="160"/>
        <end position="170"/>
    </location>
</feature>
<feature type="region of interest" description="Disordered" evidence="5">
    <location>
        <begin position="139"/>
        <end position="183"/>
    </location>
</feature>